<evidence type="ECO:0000313" key="4">
    <source>
        <dbReference type="Proteomes" id="UP000186609"/>
    </source>
</evidence>
<proteinExistence type="inferred from homology"/>
<dbReference type="Gene3D" id="3.40.190.150">
    <property type="entry name" value="Bordetella uptake gene, domain 1"/>
    <property type="match status" value="1"/>
</dbReference>
<evidence type="ECO:0000256" key="1">
    <source>
        <dbReference type="ARBA" id="ARBA00006987"/>
    </source>
</evidence>
<dbReference type="STRING" id="1842727.RD110_07320"/>
<dbReference type="RefSeq" id="WP_076198103.1">
    <property type="nucleotide sequence ID" value="NZ_CP019236.1"/>
</dbReference>
<name>A0A1P8JTE3_9BURK</name>
<dbReference type="KEGG" id="rhy:RD110_07320"/>
<dbReference type="OrthoDB" id="8678477at2"/>
<feature type="signal peptide" evidence="2">
    <location>
        <begin position="1"/>
        <end position="25"/>
    </location>
</feature>
<comment type="similarity">
    <text evidence="1">Belongs to the UPF0065 (bug) family.</text>
</comment>
<keyword evidence="2" id="KW-0732">Signal</keyword>
<reference evidence="3 4" key="1">
    <citation type="submission" date="2017-01" db="EMBL/GenBank/DDBJ databases">
        <authorList>
            <person name="Mah S.A."/>
            <person name="Swanson W.J."/>
            <person name="Moy G.W."/>
            <person name="Vacquier V.D."/>
        </authorList>
    </citation>
    <scope>NUCLEOTIDE SEQUENCE [LARGE SCALE GENOMIC DNA]</scope>
    <source>
        <strain evidence="3 4">DCY110</strain>
    </source>
</reference>
<dbReference type="SUPFAM" id="SSF53850">
    <property type="entry name" value="Periplasmic binding protein-like II"/>
    <property type="match status" value="1"/>
</dbReference>
<dbReference type="Pfam" id="PF03401">
    <property type="entry name" value="TctC"/>
    <property type="match status" value="1"/>
</dbReference>
<dbReference type="Proteomes" id="UP000186609">
    <property type="component" value="Chromosome"/>
</dbReference>
<dbReference type="InterPro" id="IPR042100">
    <property type="entry name" value="Bug_dom1"/>
</dbReference>
<evidence type="ECO:0000313" key="3">
    <source>
        <dbReference type="EMBL" id="APW37034.1"/>
    </source>
</evidence>
<feature type="chain" id="PRO_5012230425" evidence="2">
    <location>
        <begin position="26"/>
        <end position="328"/>
    </location>
</feature>
<dbReference type="AlphaFoldDB" id="A0A1P8JTE3"/>
<dbReference type="Gene3D" id="3.40.190.10">
    <property type="entry name" value="Periplasmic binding protein-like II"/>
    <property type="match status" value="1"/>
</dbReference>
<evidence type="ECO:0000256" key="2">
    <source>
        <dbReference type="SAM" id="SignalP"/>
    </source>
</evidence>
<dbReference type="InterPro" id="IPR005064">
    <property type="entry name" value="BUG"/>
</dbReference>
<dbReference type="PANTHER" id="PTHR42928">
    <property type="entry name" value="TRICARBOXYLATE-BINDING PROTEIN"/>
    <property type="match status" value="1"/>
</dbReference>
<protein>
    <submittedName>
        <fullName evidence="3">ABC transporter substrate-binding protein</fullName>
    </submittedName>
</protein>
<gene>
    <name evidence="3" type="ORF">RD110_07320</name>
</gene>
<keyword evidence="4" id="KW-1185">Reference proteome</keyword>
<dbReference type="PIRSF" id="PIRSF017082">
    <property type="entry name" value="YflP"/>
    <property type="match status" value="1"/>
</dbReference>
<dbReference type="CDD" id="cd13578">
    <property type="entry name" value="PBP2_Bug27"/>
    <property type="match status" value="1"/>
</dbReference>
<sequence length="328" mass="34123">MHKRQLLSFCAAVALAALGTAQHNANAQASARPLRIIVPYAAGGPIDLTARILAERVKDTLGPVIIENRPGAGGNIGADAVAKAAPDGLTIGIAATATNAVNPWLYSKMPFNAATDFAPITQMVRVPNVLVMNADTAQRLKINTLADLIAYAKAHPAKLNYASGGNGSAGHLAGEMFKAQAGIFAVHIPYNGGNPAQLALLSGQVDFNFDKLATAAPNIRSGKLKAIAVTTATRSSALPEVPPVAHTLKGFAIDTWWGLVAPAHTPKDVIARLNQAFVAALNAPETHTRFANLLAEPVPSTPEAFGAFMHGELAKYEKVVKASGAKVD</sequence>
<accession>A0A1P8JTE3</accession>
<dbReference type="EMBL" id="CP019236">
    <property type="protein sequence ID" value="APW37034.1"/>
    <property type="molecule type" value="Genomic_DNA"/>
</dbReference>
<organism evidence="3 4">
    <name type="scientific">Rhodoferax koreensis</name>
    <dbReference type="NCBI Taxonomy" id="1842727"/>
    <lineage>
        <taxon>Bacteria</taxon>
        <taxon>Pseudomonadati</taxon>
        <taxon>Pseudomonadota</taxon>
        <taxon>Betaproteobacteria</taxon>
        <taxon>Burkholderiales</taxon>
        <taxon>Comamonadaceae</taxon>
        <taxon>Rhodoferax</taxon>
    </lineage>
</organism>
<dbReference type="PANTHER" id="PTHR42928:SF5">
    <property type="entry name" value="BLR1237 PROTEIN"/>
    <property type="match status" value="1"/>
</dbReference>